<protein>
    <submittedName>
        <fullName evidence="3">Uncharacterized protein</fullName>
    </submittedName>
</protein>
<feature type="compositionally biased region" description="Pro residues" evidence="1">
    <location>
        <begin position="15"/>
        <end position="25"/>
    </location>
</feature>
<sequence length="299" mass="31568">MPEQERSPWSDPAYTPRPPVAPGAPPPRRRFMIPALLAAVVLLGGTGIGVAVLLTGDKDQPRTGAAKPGTPVPSVSMPPTTMPSWPAEMGGVQPDPRMTTPTGPEFTQIENACALFPAPALSRLVPGATGRPGRGTEEWTCAWKSARNTGDDRRTRLNRELTATITIKRASGQRSATYNAAKQIAQERWWARHPGSGPAGAWRSGPVRYQDLPGLGDEAFVTYAVQELVGDSGVGTVMARVRNAVVEVTFKGGSNRLDEFGDEVFAGQRAMPEATARGGARELAGAATAALLACNTCTT</sequence>
<name>A0ABP6C6V6_9ACTN</name>
<evidence type="ECO:0000256" key="2">
    <source>
        <dbReference type="SAM" id="Phobius"/>
    </source>
</evidence>
<evidence type="ECO:0000256" key="1">
    <source>
        <dbReference type="SAM" id="MobiDB-lite"/>
    </source>
</evidence>
<dbReference type="EMBL" id="BAAATD010000005">
    <property type="protein sequence ID" value="GAA2605300.1"/>
    <property type="molecule type" value="Genomic_DNA"/>
</dbReference>
<keyword evidence="2" id="KW-0472">Membrane</keyword>
<proteinExistence type="predicted"/>
<organism evidence="3 4">
    <name type="scientific">Actinomadura fulvescens</name>
    <dbReference type="NCBI Taxonomy" id="46160"/>
    <lineage>
        <taxon>Bacteria</taxon>
        <taxon>Bacillati</taxon>
        <taxon>Actinomycetota</taxon>
        <taxon>Actinomycetes</taxon>
        <taxon>Streptosporangiales</taxon>
        <taxon>Thermomonosporaceae</taxon>
        <taxon>Actinomadura</taxon>
    </lineage>
</organism>
<feature type="transmembrane region" description="Helical" evidence="2">
    <location>
        <begin position="31"/>
        <end position="54"/>
    </location>
</feature>
<comment type="caution">
    <text evidence="3">The sequence shown here is derived from an EMBL/GenBank/DDBJ whole genome shotgun (WGS) entry which is preliminary data.</text>
</comment>
<reference evidence="4" key="1">
    <citation type="journal article" date="2019" name="Int. J. Syst. Evol. Microbiol.">
        <title>The Global Catalogue of Microorganisms (GCM) 10K type strain sequencing project: providing services to taxonomists for standard genome sequencing and annotation.</title>
        <authorList>
            <consortium name="The Broad Institute Genomics Platform"/>
            <consortium name="The Broad Institute Genome Sequencing Center for Infectious Disease"/>
            <person name="Wu L."/>
            <person name="Ma J."/>
        </authorList>
    </citation>
    <scope>NUCLEOTIDE SEQUENCE [LARGE SCALE GENOMIC DNA]</scope>
    <source>
        <strain evidence="4">JCM 6833</strain>
    </source>
</reference>
<dbReference type="RefSeq" id="WP_344543638.1">
    <property type="nucleotide sequence ID" value="NZ_BAAATD010000005.1"/>
</dbReference>
<keyword evidence="4" id="KW-1185">Reference proteome</keyword>
<dbReference type="Proteomes" id="UP001501509">
    <property type="component" value="Unassembled WGS sequence"/>
</dbReference>
<feature type="region of interest" description="Disordered" evidence="1">
    <location>
        <begin position="58"/>
        <end position="78"/>
    </location>
</feature>
<evidence type="ECO:0000313" key="4">
    <source>
        <dbReference type="Proteomes" id="UP001501509"/>
    </source>
</evidence>
<keyword evidence="2" id="KW-1133">Transmembrane helix</keyword>
<gene>
    <name evidence="3" type="ORF">GCM10010411_44340</name>
</gene>
<evidence type="ECO:0000313" key="3">
    <source>
        <dbReference type="EMBL" id="GAA2605300.1"/>
    </source>
</evidence>
<feature type="region of interest" description="Disordered" evidence="1">
    <location>
        <begin position="1"/>
        <end position="25"/>
    </location>
</feature>
<accession>A0ABP6C6V6</accession>
<keyword evidence="2" id="KW-0812">Transmembrane</keyword>